<evidence type="ECO:0000256" key="5">
    <source>
        <dbReference type="ARBA" id="ARBA00023295"/>
    </source>
</evidence>
<dbReference type="GO" id="GO:0005975">
    <property type="term" value="P:carbohydrate metabolic process"/>
    <property type="evidence" value="ECO:0007669"/>
    <property type="project" value="InterPro"/>
</dbReference>
<comment type="catalytic activity">
    <reaction evidence="1">
        <text>Hydrolysis of terminal non-reducing N-acetyl-D-hexosamine residues in N-acetyl-beta-D-hexosaminides.</text>
        <dbReference type="EC" id="3.2.1.52"/>
    </reaction>
</comment>
<dbReference type="Gene3D" id="3.40.50.1700">
    <property type="entry name" value="Glycoside hydrolase family 3 C-terminal domain"/>
    <property type="match status" value="1"/>
</dbReference>
<organism evidence="7 8">
    <name type="scientific">Anaerocolumna jejuensis DSM 15929</name>
    <dbReference type="NCBI Taxonomy" id="1121322"/>
    <lineage>
        <taxon>Bacteria</taxon>
        <taxon>Bacillati</taxon>
        <taxon>Bacillota</taxon>
        <taxon>Clostridia</taxon>
        <taxon>Lachnospirales</taxon>
        <taxon>Lachnospiraceae</taxon>
        <taxon>Anaerocolumna</taxon>
    </lineage>
</organism>
<evidence type="ECO:0000256" key="1">
    <source>
        <dbReference type="ARBA" id="ARBA00001231"/>
    </source>
</evidence>
<keyword evidence="8" id="KW-1185">Reference proteome</keyword>
<gene>
    <name evidence="7" type="ORF">SAMN02745136_04910</name>
</gene>
<dbReference type="Pfam" id="PF00933">
    <property type="entry name" value="Glyco_hydro_3"/>
    <property type="match status" value="1"/>
</dbReference>
<evidence type="ECO:0000313" key="7">
    <source>
        <dbReference type="EMBL" id="SHL44266.1"/>
    </source>
</evidence>
<dbReference type="InterPro" id="IPR001764">
    <property type="entry name" value="Glyco_hydro_3_N"/>
</dbReference>
<evidence type="ECO:0000313" key="8">
    <source>
        <dbReference type="Proteomes" id="UP000184386"/>
    </source>
</evidence>
<dbReference type="Gene3D" id="3.20.20.300">
    <property type="entry name" value="Glycoside hydrolase, family 3, N-terminal domain"/>
    <property type="match status" value="1"/>
</dbReference>
<sequence length="525" mass="57692">MVVSMKEWKLRDKIGQMIMTGFPTADITPELIELIEEYKVANIILFSYNLCNAEQVQHTCTDLHLRIEQSTGHPAFIAVDQEGGVVTRLPGEACNVPGAMLIAATGKPEYAYQAGRITGKQLRKLGINVNLAPVLDVNSNPDNPVIGVRSYSSDPYQVERYGINMMKGLLDEGVMPAVKHFPGHGNTATDSHMGLPVVEKDLSELMDDELIPFFSAIKQGAPCVMTSHILFPKLEKDKKPATMSRAILTGLLREQLGFQGIIITDCLEMGAIQSFYGTAEGAVEAVKAGAELLCISHTPALVKEAIQRIEEAVSAGEIPVEYIDRAVSNILKWKEKYRIEPELKDISVIGSKEQKEAVLRMTLEGITKVSPMELPEVTKDTVVIGSYAYRSTLASSSVDKELHFGKYMAGKLGCRYLEVPVNPGEEEIGAAMSQLKDAPSVIYGLYNGHLNTGQLALANKISREGKEVLAVTLRNPYDFSLLDNKIHKLAAFEYNTVVFDALEEVIRRQYNAAGKLPVTLKQAEH</sequence>
<dbReference type="EC" id="3.2.1.52" evidence="3"/>
<dbReference type="InterPro" id="IPR050226">
    <property type="entry name" value="NagZ_Beta-hexosaminidase"/>
</dbReference>
<dbReference type="PANTHER" id="PTHR30480">
    <property type="entry name" value="BETA-HEXOSAMINIDASE-RELATED"/>
    <property type="match status" value="1"/>
</dbReference>
<feature type="domain" description="Glycoside hydrolase family 3 N-terminal" evidence="6">
    <location>
        <begin position="10"/>
        <end position="331"/>
    </location>
</feature>
<accession>A0A1M7ANX8</accession>
<evidence type="ECO:0000256" key="2">
    <source>
        <dbReference type="ARBA" id="ARBA00005336"/>
    </source>
</evidence>
<protein>
    <recommendedName>
        <fullName evidence="3">beta-N-acetylhexosaminidase</fullName>
        <ecNumber evidence="3">3.2.1.52</ecNumber>
    </recommendedName>
</protein>
<dbReference type="GO" id="GO:0009254">
    <property type="term" value="P:peptidoglycan turnover"/>
    <property type="evidence" value="ECO:0007669"/>
    <property type="project" value="TreeGrafter"/>
</dbReference>
<dbReference type="GO" id="GO:0004563">
    <property type="term" value="F:beta-N-acetylhexosaminidase activity"/>
    <property type="evidence" value="ECO:0007669"/>
    <property type="project" value="UniProtKB-EC"/>
</dbReference>
<evidence type="ECO:0000259" key="6">
    <source>
        <dbReference type="Pfam" id="PF00933"/>
    </source>
</evidence>
<name>A0A1M7ANX8_9FIRM</name>
<proteinExistence type="inferred from homology"/>
<dbReference type="RefSeq" id="WP_073279833.1">
    <property type="nucleotide sequence ID" value="NZ_FRAC01000033.1"/>
</dbReference>
<dbReference type="AlphaFoldDB" id="A0A1M7ANX8"/>
<evidence type="ECO:0000256" key="4">
    <source>
        <dbReference type="ARBA" id="ARBA00022801"/>
    </source>
</evidence>
<reference evidence="7 8" key="1">
    <citation type="submission" date="2016-11" db="EMBL/GenBank/DDBJ databases">
        <authorList>
            <person name="Jaros S."/>
            <person name="Januszkiewicz K."/>
            <person name="Wedrychowicz H."/>
        </authorList>
    </citation>
    <scope>NUCLEOTIDE SEQUENCE [LARGE SCALE GENOMIC DNA]</scope>
    <source>
        <strain evidence="7 8">DSM 15929</strain>
    </source>
</reference>
<dbReference type="Proteomes" id="UP000184386">
    <property type="component" value="Unassembled WGS sequence"/>
</dbReference>
<keyword evidence="5" id="KW-0326">Glycosidase</keyword>
<dbReference type="InterPro" id="IPR036962">
    <property type="entry name" value="Glyco_hydro_3_N_sf"/>
</dbReference>
<dbReference type="PRINTS" id="PR00133">
    <property type="entry name" value="GLHYDRLASE3"/>
</dbReference>
<dbReference type="PANTHER" id="PTHR30480:SF13">
    <property type="entry name" value="BETA-HEXOSAMINIDASE"/>
    <property type="match status" value="1"/>
</dbReference>
<dbReference type="InterPro" id="IPR036881">
    <property type="entry name" value="Glyco_hydro_3_C_sf"/>
</dbReference>
<dbReference type="EMBL" id="FRAC01000033">
    <property type="protein sequence ID" value="SHL44266.1"/>
    <property type="molecule type" value="Genomic_DNA"/>
</dbReference>
<dbReference type="STRING" id="1121322.SAMN02745136_04910"/>
<evidence type="ECO:0000256" key="3">
    <source>
        <dbReference type="ARBA" id="ARBA00012663"/>
    </source>
</evidence>
<comment type="similarity">
    <text evidence="2">Belongs to the glycosyl hydrolase 3 family.</text>
</comment>
<dbReference type="InterPro" id="IPR017853">
    <property type="entry name" value="GH"/>
</dbReference>
<keyword evidence="4" id="KW-0378">Hydrolase</keyword>
<dbReference type="SUPFAM" id="SSF51445">
    <property type="entry name" value="(Trans)glycosidases"/>
    <property type="match status" value="1"/>
</dbReference>